<dbReference type="PANTHER" id="PTHR16035">
    <property type="entry name" value="PROTEIN FAM90A1"/>
    <property type="match status" value="1"/>
</dbReference>
<feature type="region of interest" description="Disordered" evidence="2">
    <location>
        <begin position="1"/>
        <end position="26"/>
    </location>
</feature>
<dbReference type="Pfam" id="PF15288">
    <property type="entry name" value="zf-CCHC_6"/>
    <property type="match status" value="1"/>
</dbReference>
<proteinExistence type="inferred from homology"/>
<dbReference type="AlphaFoldDB" id="A0A061HZV6"/>
<evidence type="ECO:0000313" key="5">
    <source>
        <dbReference type="Proteomes" id="UP000030759"/>
    </source>
</evidence>
<feature type="domain" description="Zinc knuckle" evidence="3">
    <location>
        <begin position="173"/>
        <end position="214"/>
    </location>
</feature>
<accession>A0A061HZV6</accession>
<gene>
    <name evidence="4" type="ORF">H671_xg20496</name>
</gene>
<dbReference type="Proteomes" id="UP000030759">
    <property type="component" value="Unassembled WGS sequence"/>
</dbReference>
<name>A0A061HZV6_CRIGR</name>
<feature type="region of interest" description="Disordered" evidence="2">
    <location>
        <begin position="476"/>
        <end position="508"/>
    </location>
</feature>
<feature type="region of interest" description="Disordered" evidence="2">
    <location>
        <begin position="209"/>
        <end position="235"/>
    </location>
</feature>
<evidence type="ECO:0000256" key="2">
    <source>
        <dbReference type="SAM" id="MobiDB-lite"/>
    </source>
</evidence>
<comment type="similarity">
    <text evidence="1">Belongs to the FAM90 family.</text>
</comment>
<dbReference type="InterPro" id="IPR041670">
    <property type="entry name" value="Znf-CCHC_6"/>
</dbReference>
<evidence type="ECO:0000313" key="4">
    <source>
        <dbReference type="EMBL" id="ERE65119.1"/>
    </source>
</evidence>
<feature type="region of interest" description="Disordered" evidence="2">
    <location>
        <begin position="248"/>
        <end position="353"/>
    </location>
</feature>
<dbReference type="PANTHER" id="PTHR16035:SF14">
    <property type="entry name" value="FAMILY WITH SEQUENCE SIMILARITY 90 MEMBER A11, PSEUDOGENE-RELATED"/>
    <property type="match status" value="1"/>
</dbReference>
<protein>
    <recommendedName>
        <fullName evidence="3">Zinc knuckle domain-containing protein</fullName>
    </recommendedName>
</protein>
<organism evidence="4 5">
    <name type="scientific">Cricetulus griseus</name>
    <name type="common">Chinese hamster</name>
    <name type="synonym">Cricetulus barabensis griseus</name>
    <dbReference type="NCBI Taxonomy" id="10029"/>
    <lineage>
        <taxon>Eukaryota</taxon>
        <taxon>Metazoa</taxon>
        <taxon>Chordata</taxon>
        <taxon>Craniata</taxon>
        <taxon>Vertebrata</taxon>
        <taxon>Euteleostomi</taxon>
        <taxon>Mammalia</taxon>
        <taxon>Eutheria</taxon>
        <taxon>Euarchontoglires</taxon>
        <taxon>Glires</taxon>
        <taxon>Rodentia</taxon>
        <taxon>Myomorpha</taxon>
        <taxon>Muroidea</taxon>
        <taxon>Cricetidae</taxon>
        <taxon>Cricetinae</taxon>
        <taxon>Cricetulus</taxon>
    </lineage>
</organism>
<feature type="compositionally biased region" description="Polar residues" evidence="2">
    <location>
        <begin position="1"/>
        <end position="18"/>
    </location>
</feature>
<evidence type="ECO:0000259" key="3">
    <source>
        <dbReference type="Pfam" id="PF15288"/>
    </source>
</evidence>
<sequence length="523" mass="59578">MKKSSNTTGTDAPKSDSQLPEKIHKTQSARAAKIKARKEEISATKIQKAWFIYVDKTLFKLLKHTVCAAEYCVAHELLKKVSPIEAALVKDPSMKCKVRFRFGGETFPPFIVFKIFFKNDGHGYKYFSGKDLLKPSSKMARWVDSDTDIEFQNLENRRKPRERRVFPREENPRMKCKNCGAFGHTMRSKKCPIKSWDGAKVPLPLGIKKEKENQDPQKPKNLQSTEPVCETEEEKIERERLEQRRKALVLKFPKKPPEKKPQSWKDTTHSGDYLRRPSRPSFIHINKRSSLKSTETSLPSLKKSDGEHVCHTAPSTEKPNITLEVPNMPKPAVGHSDEHSTSSGNPTDQSTEHCFHQVPPAAFTQPPAQLLTQVIQNPPKKQRISTYQRPQKITEKPALEAFRVVPRSSISQVESKGLPQVTSVEQQPPRNRALLNFTQPFIESRHPLPSHAPVQPLRMVFTRLRNDCWSSRILEASSSHPPEKKGSSDKFSASLKQSEGPYPRVPLNIVIRARPPSSFEERK</sequence>
<feature type="compositionally biased region" description="Basic and acidic residues" evidence="2">
    <location>
        <begin position="255"/>
        <end position="275"/>
    </location>
</feature>
<dbReference type="InterPro" id="IPR039213">
    <property type="entry name" value="FAM90"/>
</dbReference>
<feature type="compositionally biased region" description="Basic and acidic residues" evidence="2">
    <location>
        <begin position="209"/>
        <end position="218"/>
    </location>
</feature>
<reference evidence="5" key="1">
    <citation type="journal article" date="2013" name="Nat. Biotechnol.">
        <title>Chinese hamster genome sequenced from sorted chromosomes.</title>
        <authorList>
            <person name="Brinkrolf K."/>
            <person name="Rupp O."/>
            <person name="Laux H."/>
            <person name="Kollin F."/>
            <person name="Ernst W."/>
            <person name="Linke B."/>
            <person name="Kofler R."/>
            <person name="Romand S."/>
            <person name="Hesse F."/>
            <person name="Budach W.E."/>
            <person name="Galosy S."/>
            <person name="Muller D."/>
            <person name="Noll T."/>
            <person name="Wienberg J."/>
            <person name="Jostock T."/>
            <person name="Leonard M."/>
            <person name="Grillari J."/>
            <person name="Tauch A."/>
            <person name="Goesmann A."/>
            <person name="Helk B."/>
            <person name="Mott J.E."/>
            <person name="Puhler A."/>
            <person name="Borth N."/>
        </authorList>
    </citation>
    <scope>NUCLEOTIDE SEQUENCE [LARGE SCALE GENOMIC DNA]</scope>
    <source>
        <strain evidence="5">17A/GY</strain>
    </source>
</reference>
<evidence type="ECO:0000256" key="1">
    <source>
        <dbReference type="ARBA" id="ARBA00007943"/>
    </source>
</evidence>
<dbReference type="EMBL" id="KE685733">
    <property type="protein sequence ID" value="ERE65119.1"/>
    <property type="molecule type" value="Genomic_DNA"/>
</dbReference>